<comment type="caution">
    <text evidence="1">The sequence shown here is derived from an EMBL/GenBank/DDBJ whole genome shotgun (WGS) entry which is preliminary data.</text>
</comment>
<organism evidence="1 2">
    <name type="scientific">Populus alba x Populus x berolinensis</name>
    <dbReference type="NCBI Taxonomy" id="444605"/>
    <lineage>
        <taxon>Eukaryota</taxon>
        <taxon>Viridiplantae</taxon>
        <taxon>Streptophyta</taxon>
        <taxon>Embryophyta</taxon>
        <taxon>Tracheophyta</taxon>
        <taxon>Spermatophyta</taxon>
        <taxon>Magnoliopsida</taxon>
        <taxon>eudicotyledons</taxon>
        <taxon>Gunneridae</taxon>
        <taxon>Pentapetalae</taxon>
        <taxon>rosids</taxon>
        <taxon>fabids</taxon>
        <taxon>Malpighiales</taxon>
        <taxon>Salicaceae</taxon>
        <taxon>Saliceae</taxon>
        <taxon>Populus</taxon>
    </lineage>
</organism>
<gene>
    <name evidence="1" type="ORF">NC653_036921</name>
</gene>
<accession>A0AAD6LLA6</accession>
<evidence type="ECO:0000313" key="1">
    <source>
        <dbReference type="EMBL" id="KAJ6969105.1"/>
    </source>
</evidence>
<dbReference type="AlphaFoldDB" id="A0AAD6LLA6"/>
<dbReference type="EMBL" id="JAQIZT010000016">
    <property type="protein sequence ID" value="KAJ6969105.1"/>
    <property type="molecule type" value="Genomic_DNA"/>
</dbReference>
<name>A0AAD6LLA6_9ROSI</name>
<proteinExistence type="predicted"/>
<sequence>MPTHKEFQGCRGERLRSRLWTPGVGARLARLLTCTLGSDMNPLLLGQES</sequence>
<protein>
    <submittedName>
        <fullName evidence="1">Uncharacterized protein</fullName>
    </submittedName>
</protein>
<keyword evidence="2" id="KW-1185">Reference proteome</keyword>
<evidence type="ECO:0000313" key="2">
    <source>
        <dbReference type="Proteomes" id="UP001164929"/>
    </source>
</evidence>
<reference evidence="1 2" key="1">
    <citation type="journal article" date="2023" name="Mol. Ecol. Resour.">
        <title>Chromosome-level genome assembly of a triploid poplar Populus alba 'Berolinensis'.</title>
        <authorList>
            <person name="Chen S."/>
            <person name="Yu Y."/>
            <person name="Wang X."/>
            <person name="Wang S."/>
            <person name="Zhang T."/>
            <person name="Zhou Y."/>
            <person name="He R."/>
            <person name="Meng N."/>
            <person name="Wang Y."/>
            <person name="Liu W."/>
            <person name="Liu Z."/>
            <person name="Liu J."/>
            <person name="Guo Q."/>
            <person name="Huang H."/>
            <person name="Sederoff R.R."/>
            <person name="Wang G."/>
            <person name="Qu G."/>
            <person name="Chen S."/>
        </authorList>
    </citation>
    <scope>NUCLEOTIDE SEQUENCE [LARGE SCALE GENOMIC DNA]</scope>
    <source>
        <tissue evidence="1">Leaves</tissue>
    </source>
</reference>
<dbReference type="Proteomes" id="UP001164929">
    <property type="component" value="Chromosome 16"/>
</dbReference>